<proteinExistence type="predicted"/>
<dbReference type="AlphaFoldDB" id="A0A8S1HLS9"/>
<organism evidence="1 2">
    <name type="scientific">Caenorhabditis auriculariae</name>
    <dbReference type="NCBI Taxonomy" id="2777116"/>
    <lineage>
        <taxon>Eukaryota</taxon>
        <taxon>Metazoa</taxon>
        <taxon>Ecdysozoa</taxon>
        <taxon>Nematoda</taxon>
        <taxon>Chromadorea</taxon>
        <taxon>Rhabditida</taxon>
        <taxon>Rhabditina</taxon>
        <taxon>Rhabditomorpha</taxon>
        <taxon>Rhabditoidea</taxon>
        <taxon>Rhabditidae</taxon>
        <taxon>Peloderinae</taxon>
        <taxon>Caenorhabditis</taxon>
    </lineage>
</organism>
<accession>A0A8S1HLS9</accession>
<evidence type="ECO:0000313" key="1">
    <source>
        <dbReference type="EMBL" id="CAD6196877.1"/>
    </source>
</evidence>
<dbReference type="EMBL" id="CAJGYM010000081">
    <property type="protein sequence ID" value="CAD6196877.1"/>
    <property type="molecule type" value="Genomic_DNA"/>
</dbReference>
<sequence length="231" mass="25342">MKPRFRTDKLVIRPNFVASVRFQAKKTMIFSILLLVPLVATNPISEQLAVQEKLSLECAVCQFFGFATAAHTGATRDASITHCTRFSGCKSQLTDCQIVAVLYPALNEVEDKFKNIKVILKEATEKCAHDEKHVVINSNDASVQCTICVLVYDVLLYFNTGIWQSPIIGDFVNALSAACIIINQNFCEVLETTDALGAIVRGIQDSLGSFYDLIAVGGFGCPAYQDLFGKC</sequence>
<gene>
    <name evidence="1" type="ORF">CAUJ_LOCUS12788</name>
</gene>
<dbReference type="OrthoDB" id="5867191at2759"/>
<protein>
    <submittedName>
        <fullName evidence="1">Uncharacterized protein</fullName>
    </submittedName>
</protein>
<comment type="caution">
    <text evidence="1">The sequence shown here is derived from an EMBL/GenBank/DDBJ whole genome shotgun (WGS) entry which is preliminary data.</text>
</comment>
<reference evidence="1" key="1">
    <citation type="submission" date="2020-10" db="EMBL/GenBank/DDBJ databases">
        <authorList>
            <person name="Kikuchi T."/>
        </authorList>
    </citation>
    <scope>NUCLEOTIDE SEQUENCE</scope>
    <source>
        <strain evidence="1">NKZ352</strain>
    </source>
</reference>
<evidence type="ECO:0000313" key="2">
    <source>
        <dbReference type="Proteomes" id="UP000835052"/>
    </source>
</evidence>
<name>A0A8S1HLS9_9PELO</name>
<dbReference type="Proteomes" id="UP000835052">
    <property type="component" value="Unassembled WGS sequence"/>
</dbReference>
<keyword evidence="2" id="KW-1185">Reference proteome</keyword>